<keyword evidence="3" id="KW-1003">Cell membrane</keyword>
<evidence type="ECO:0000256" key="5">
    <source>
        <dbReference type="ARBA" id="ARBA00022741"/>
    </source>
</evidence>
<dbReference type="GO" id="GO:0005886">
    <property type="term" value="C:plasma membrane"/>
    <property type="evidence" value="ECO:0007669"/>
    <property type="project" value="UniProtKB-SubCell"/>
</dbReference>
<dbReference type="PANTHER" id="PTHR24223:SF399">
    <property type="entry name" value="ABC TRANSPORTER ATNG"/>
    <property type="match status" value="1"/>
</dbReference>
<dbReference type="CDD" id="cd03244">
    <property type="entry name" value="ABCC_MRP_domain2"/>
    <property type="match status" value="1"/>
</dbReference>
<feature type="transmembrane region" description="Helical" evidence="9">
    <location>
        <begin position="1110"/>
        <end position="1130"/>
    </location>
</feature>
<dbReference type="RefSeq" id="XP_013338996.1">
    <property type="nucleotide sequence ID" value="XM_013483542.1"/>
</dbReference>
<feature type="domain" description="ABC transporter" evidence="10">
    <location>
        <begin position="1205"/>
        <end position="1451"/>
    </location>
</feature>
<dbReference type="OrthoDB" id="6500128at2759"/>
<dbReference type="FunFam" id="1.20.1560.10:FF:000066">
    <property type="entry name" value="ABC multidrug transporter (Eurofung)"/>
    <property type="match status" value="1"/>
</dbReference>
<name>A0A074XY35_AURSE</name>
<dbReference type="InterPro" id="IPR050173">
    <property type="entry name" value="ABC_transporter_C-like"/>
</dbReference>
<evidence type="ECO:0000256" key="9">
    <source>
        <dbReference type="SAM" id="Phobius"/>
    </source>
</evidence>
<evidence type="ECO:0000256" key="7">
    <source>
        <dbReference type="ARBA" id="ARBA00022989"/>
    </source>
</evidence>
<feature type="transmembrane region" description="Helical" evidence="9">
    <location>
        <begin position="1142"/>
        <end position="1160"/>
    </location>
</feature>
<feature type="transmembrane region" description="Helical" evidence="9">
    <location>
        <begin position="36"/>
        <end position="54"/>
    </location>
</feature>
<feature type="domain" description="ABC transporter" evidence="10">
    <location>
        <begin position="609"/>
        <end position="836"/>
    </location>
</feature>
<keyword evidence="5" id="KW-0547">Nucleotide-binding</keyword>
<dbReference type="Pfam" id="PF24357">
    <property type="entry name" value="TMD0_ABC"/>
    <property type="match status" value="1"/>
</dbReference>
<dbReference type="GO" id="GO:0140359">
    <property type="term" value="F:ABC-type transporter activity"/>
    <property type="evidence" value="ECO:0007669"/>
    <property type="project" value="InterPro"/>
</dbReference>
<feature type="transmembrane region" description="Helical" evidence="9">
    <location>
        <begin position="960"/>
        <end position="977"/>
    </location>
</feature>
<dbReference type="PROSITE" id="PS50893">
    <property type="entry name" value="ABC_TRANSPORTER_2"/>
    <property type="match status" value="2"/>
</dbReference>
<feature type="transmembrane region" description="Helical" evidence="9">
    <location>
        <begin position="308"/>
        <end position="330"/>
    </location>
</feature>
<evidence type="ECO:0000256" key="4">
    <source>
        <dbReference type="ARBA" id="ARBA00022692"/>
    </source>
</evidence>
<feature type="domain" description="ABC transmembrane type-1" evidence="11">
    <location>
        <begin position="279"/>
        <end position="553"/>
    </location>
</feature>
<dbReference type="FunFam" id="1.20.1560.10:FF:000055">
    <property type="entry name" value="ABC multidrug transporter (Eurofung)"/>
    <property type="match status" value="1"/>
</dbReference>
<evidence type="ECO:0000256" key="2">
    <source>
        <dbReference type="ARBA" id="ARBA00022448"/>
    </source>
</evidence>
<dbReference type="InterPro" id="IPR017871">
    <property type="entry name" value="ABC_transporter-like_CS"/>
</dbReference>
<reference evidence="12 13" key="1">
    <citation type="journal article" date="2014" name="BMC Genomics">
        <title>Genome sequencing of four Aureobasidium pullulans varieties: biotechnological potential, stress tolerance, and description of new species.</title>
        <authorList>
            <person name="Gostin Ar C."/>
            <person name="Ohm R.A."/>
            <person name="Kogej T."/>
            <person name="Sonjak S."/>
            <person name="Turk M."/>
            <person name="Zajc J."/>
            <person name="Zalar P."/>
            <person name="Grube M."/>
            <person name="Sun H."/>
            <person name="Han J."/>
            <person name="Sharma A."/>
            <person name="Chiniquy J."/>
            <person name="Ngan C.Y."/>
            <person name="Lipzen A."/>
            <person name="Barry K."/>
            <person name="Grigoriev I.V."/>
            <person name="Gunde-Cimerman N."/>
        </authorList>
    </citation>
    <scope>NUCLEOTIDE SEQUENCE [LARGE SCALE GENOMIC DNA]</scope>
    <source>
        <strain evidence="12 13">EXF-2481</strain>
    </source>
</reference>
<dbReference type="PROSITE" id="PS50929">
    <property type="entry name" value="ABC_TM1F"/>
    <property type="match status" value="2"/>
</dbReference>
<dbReference type="Gene3D" id="1.20.1560.10">
    <property type="entry name" value="ABC transporter type 1, transmembrane domain"/>
    <property type="match status" value="2"/>
</dbReference>
<dbReference type="GeneID" id="25361920"/>
<gene>
    <name evidence="12" type="ORF">AUEXF2481DRAFT_113546</name>
</gene>
<dbReference type="InterPro" id="IPR056227">
    <property type="entry name" value="TMD0_ABC"/>
</dbReference>
<evidence type="ECO:0000256" key="3">
    <source>
        <dbReference type="ARBA" id="ARBA00022475"/>
    </source>
</evidence>
<evidence type="ECO:0000256" key="1">
    <source>
        <dbReference type="ARBA" id="ARBA00004651"/>
    </source>
</evidence>
<evidence type="ECO:0000313" key="13">
    <source>
        <dbReference type="Proteomes" id="UP000030641"/>
    </source>
</evidence>
<feature type="transmembrane region" description="Helical" evidence="9">
    <location>
        <begin position="1013"/>
        <end position="1041"/>
    </location>
</feature>
<accession>A0A074XY35</accession>
<comment type="subcellular location">
    <subcellularLocation>
        <location evidence="1">Cell membrane</location>
        <topology evidence="1">Multi-pass membrane protein</topology>
    </subcellularLocation>
</comment>
<feature type="transmembrane region" description="Helical" evidence="9">
    <location>
        <begin position="404"/>
        <end position="426"/>
    </location>
</feature>
<keyword evidence="4 9" id="KW-0812">Transmembrane</keyword>
<dbReference type="STRING" id="1043005.A0A074XY35"/>
<dbReference type="GO" id="GO:0016887">
    <property type="term" value="F:ATP hydrolysis activity"/>
    <property type="evidence" value="ECO:0007669"/>
    <property type="project" value="InterPro"/>
</dbReference>
<dbReference type="InterPro" id="IPR003593">
    <property type="entry name" value="AAA+_ATPase"/>
</dbReference>
<dbReference type="InterPro" id="IPR036640">
    <property type="entry name" value="ABC1_TM_sf"/>
</dbReference>
<evidence type="ECO:0000256" key="8">
    <source>
        <dbReference type="ARBA" id="ARBA00023136"/>
    </source>
</evidence>
<evidence type="ECO:0000313" key="12">
    <source>
        <dbReference type="EMBL" id="KEQ90478.1"/>
    </source>
</evidence>
<dbReference type="GO" id="GO:0005524">
    <property type="term" value="F:ATP binding"/>
    <property type="evidence" value="ECO:0007669"/>
    <property type="project" value="UniProtKB-KW"/>
</dbReference>
<dbReference type="Pfam" id="PF00005">
    <property type="entry name" value="ABC_tran"/>
    <property type="match status" value="2"/>
</dbReference>
<dbReference type="Proteomes" id="UP000030641">
    <property type="component" value="Unassembled WGS sequence"/>
</dbReference>
<evidence type="ECO:0000259" key="11">
    <source>
        <dbReference type="PROSITE" id="PS50929"/>
    </source>
</evidence>
<dbReference type="SUPFAM" id="SSF52540">
    <property type="entry name" value="P-loop containing nucleoside triphosphate hydrolases"/>
    <property type="match status" value="2"/>
</dbReference>
<dbReference type="OMA" id="WIRNRSI"/>
<dbReference type="InterPro" id="IPR027417">
    <property type="entry name" value="P-loop_NTPase"/>
</dbReference>
<dbReference type="InterPro" id="IPR003439">
    <property type="entry name" value="ABC_transporter-like_ATP-bd"/>
</dbReference>
<dbReference type="FunFam" id="3.40.50.300:FF:000838">
    <property type="entry name" value="ABC multidrug transporter (Eurofung)"/>
    <property type="match status" value="1"/>
</dbReference>
<organism evidence="12 13">
    <name type="scientific">Aureobasidium subglaciale (strain EXF-2481)</name>
    <name type="common">Aureobasidium pullulans var. subglaciale</name>
    <dbReference type="NCBI Taxonomy" id="1043005"/>
    <lineage>
        <taxon>Eukaryota</taxon>
        <taxon>Fungi</taxon>
        <taxon>Dikarya</taxon>
        <taxon>Ascomycota</taxon>
        <taxon>Pezizomycotina</taxon>
        <taxon>Dothideomycetes</taxon>
        <taxon>Dothideomycetidae</taxon>
        <taxon>Dothideales</taxon>
        <taxon>Saccotheciaceae</taxon>
        <taxon>Aureobasidium</taxon>
    </lineage>
</organism>
<evidence type="ECO:0000259" key="10">
    <source>
        <dbReference type="PROSITE" id="PS50893"/>
    </source>
</evidence>
<proteinExistence type="predicted"/>
<dbReference type="SMART" id="SM00382">
    <property type="entry name" value="AAA"/>
    <property type="match status" value="2"/>
</dbReference>
<keyword evidence="8 9" id="KW-0472">Membrane</keyword>
<dbReference type="PROSITE" id="PS00211">
    <property type="entry name" value="ABC_TRANSPORTER_1"/>
    <property type="match status" value="2"/>
</dbReference>
<dbReference type="EMBL" id="KL584790">
    <property type="protein sequence ID" value="KEQ90478.1"/>
    <property type="molecule type" value="Genomic_DNA"/>
</dbReference>
<dbReference type="InParanoid" id="A0A074XY35"/>
<feature type="transmembrane region" description="Helical" evidence="9">
    <location>
        <begin position="925"/>
        <end position="948"/>
    </location>
</feature>
<feature type="transmembrane region" description="Helical" evidence="9">
    <location>
        <begin position="74"/>
        <end position="93"/>
    </location>
</feature>
<feature type="transmembrane region" description="Helical" evidence="9">
    <location>
        <begin position="886"/>
        <end position="905"/>
    </location>
</feature>
<dbReference type="InterPro" id="IPR044726">
    <property type="entry name" value="ABCC_6TM_D2"/>
</dbReference>
<feature type="transmembrane region" description="Helical" evidence="9">
    <location>
        <begin position="99"/>
        <end position="120"/>
    </location>
</feature>
<evidence type="ECO:0008006" key="14">
    <source>
        <dbReference type="Google" id="ProtNLM"/>
    </source>
</evidence>
<keyword evidence="7 9" id="KW-1133">Transmembrane helix</keyword>
<sequence>MRSIATTCAFADDNSFGPVIDKRCRAFDFTLLFEQAFLSLVPSVLLILGSVVRLVGILRRDVKTSKSRLHDTKLIFTSCYAGLQLGLLVATALPSTPRTSLSLTAAAVSFVGAISLCLLSNLEHKKSIRPSALLNAYLFFSVLFDVIQLRTLWEINGLAQVARLFSSALALKIVILVLEAWEKGSLLRSPYRDATPEARSGLYNRSVFWWLNHFLAVGFGKVISFEDLYPLDDALSSEHLAEFAQSSWQKSTKSDQYALLWSTLVCLKWPLLAPAIPRLAMIGFNYSQPFLITRIINYVQNEERDKNIGYGLIGAAAIIYIGIAISNGRYQHANFRFMTMIRGSLSSLIYQQTLDLQYTALEDAGPVSLSNDVDYIVTTSETLHEIWAATVEVIIAMYLLGQGSGVGCIAPVVLAMIGASANAFWVGPQMKKHRPRWNAAIQKRVALTASLLKDMKALKMLGLTNRMQALLQDQRRSELDKSINVRTCTIWLNIFGNLMGIFAKAFVLMTVALQAQNGGQALTAAKAYGLISLINLVDRPLSIVTADIPGFMGALGCFERIQNYLLAETRSDNRIMNSRITPGPSPASSAIELRAMPVKSTTSSGDAPITFDECSFGYSSNTSVLKDLSSTIRSGTVTMIVGPVGSGKTSLLLGLLGEIQNLKGFVRIRNADIAYCQQSAWLPNQTIKEIITGSSSYHAPWYEEVVFSCGLDVDVSRFINRDDTLIGSRGLNVSGGQRQRLALARAVYARKVVVLLDDIFSALDAKTEQLVFERLLSQRGLFKKNNTTVILATQAVHHLHAADHIIALGKDGAVVEQGTFNNLVANQGYIKRLAIEARDQLSHEDPRERTQESDGIVAEPVSSDDIAPNDRRLGDFSIYKYYGKRVGAMLFTAFLACEFIKVSLFSLPDLWVQFWAEDQGAHMDMYISVMFVISICNLLFNYISLWVLLIKIIPRSGLRLHWTLLTTITAAPLSYFAKTDAGIILNRFSQDMTIIDTSLPIALLQLSATVSEIIWQGALICYGAYYLVAFIPFIGAVLYAIQKFYLRTSRQLRLLDLEMKSPLFTHFSETQEGLVTIRAFQWQSSFYNSFLQKLDASQKPVYLLYMIQQWLGLTLALVVAAIAIALVAFATQFSHQTSGGQIGVALISVMGFSSSLAELISHWTTLETSIGAVARLKQLELEVQPEDLPSENETPPSSWPQAGAVTFESISAGYGPEKPLVLRDVSLSVRTGEKIGICGRTGSGKSTLIAVLFRLLPTRTGTVTIDNLNLSTIPRQKIRSSIIAIPQEPYILSGTVRFNAAPHCAPFSEIDTETSSNVISDDAIIAALETVQLWSIIARRGGLSTPIKDLGLSQGQKQLFCLARAMLRKSEAKILILDEATSSVDKLTDELMAKIIETEFRDHTVISVAHRLSSLVGCDRVVVMDEGRIVEIGEPGVLMGVEDGWWRKLWEAQN</sequence>
<dbReference type="Pfam" id="PF00664">
    <property type="entry name" value="ABC_membrane"/>
    <property type="match status" value="2"/>
</dbReference>
<dbReference type="HOGENOM" id="CLU_000604_27_5_1"/>
<feature type="domain" description="ABC transmembrane type-1" evidence="11">
    <location>
        <begin position="926"/>
        <end position="1168"/>
    </location>
</feature>
<keyword evidence="13" id="KW-1185">Reference proteome</keyword>
<dbReference type="CDD" id="cd18580">
    <property type="entry name" value="ABC_6TM_ABCC_D2"/>
    <property type="match status" value="1"/>
</dbReference>
<dbReference type="CDD" id="cd03250">
    <property type="entry name" value="ABCC_MRP_domain1"/>
    <property type="match status" value="1"/>
</dbReference>
<dbReference type="Gene3D" id="3.40.50.300">
    <property type="entry name" value="P-loop containing nucleotide triphosphate hydrolases"/>
    <property type="match status" value="2"/>
</dbReference>
<evidence type="ECO:0000256" key="6">
    <source>
        <dbReference type="ARBA" id="ARBA00022840"/>
    </source>
</evidence>
<dbReference type="InterPro" id="IPR011527">
    <property type="entry name" value="ABC1_TM_dom"/>
</dbReference>
<dbReference type="PANTHER" id="PTHR24223">
    <property type="entry name" value="ATP-BINDING CASSETTE SUB-FAMILY C"/>
    <property type="match status" value="1"/>
</dbReference>
<protein>
    <recommendedName>
        <fullName evidence="14">ABC transporter</fullName>
    </recommendedName>
</protein>
<dbReference type="SUPFAM" id="SSF90123">
    <property type="entry name" value="ABC transporter transmembrane region"/>
    <property type="match status" value="2"/>
</dbReference>
<keyword evidence="2" id="KW-0813">Transport</keyword>
<keyword evidence="6" id="KW-0067">ATP-binding</keyword>